<evidence type="ECO:0000313" key="2">
    <source>
        <dbReference type="EMBL" id="KAG2227849.1"/>
    </source>
</evidence>
<feature type="compositionally biased region" description="Polar residues" evidence="1">
    <location>
        <begin position="16"/>
        <end position="33"/>
    </location>
</feature>
<dbReference type="OrthoDB" id="2268337at2759"/>
<proteinExistence type="predicted"/>
<feature type="compositionally biased region" description="Basic residues" evidence="1">
    <location>
        <begin position="1"/>
        <end position="15"/>
    </location>
</feature>
<dbReference type="EMBL" id="JAEPRB010000004">
    <property type="protein sequence ID" value="KAG2227849.1"/>
    <property type="molecule type" value="Genomic_DNA"/>
</dbReference>
<dbReference type="Proteomes" id="UP000646827">
    <property type="component" value="Unassembled WGS sequence"/>
</dbReference>
<reference evidence="2 3" key="1">
    <citation type="submission" date="2020-12" db="EMBL/GenBank/DDBJ databases">
        <title>Metabolic potential, ecology and presence of endohyphal bacteria is reflected in genomic diversity of Mucoromycotina.</title>
        <authorList>
            <person name="Muszewska A."/>
            <person name="Okrasinska A."/>
            <person name="Steczkiewicz K."/>
            <person name="Drgas O."/>
            <person name="Orlowska M."/>
            <person name="Perlinska-Lenart U."/>
            <person name="Aleksandrzak-Piekarczyk T."/>
            <person name="Szatraj K."/>
            <person name="Zielenkiewicz U."/>
            <person name="Pilsyk S."/>
            <person name="Malc E."/>
            <person name="Mieczkowski P."/>
            <person name="Kruszewska J.S."/>
            <person name="Biernat P."/>
            <person name="Pawlowska J."/>
        </authorList>
    </citation>
    <scope>NUCLEOTIDE SEQUENCE [LARGE SCALE GENOMIC DNA]</scope>
    <source>
        <strain evidence="2 3">CBS 142.35</strain>
    </source>
</reference>
<protein>
    <submittedName>
        <fullName evidence="2">Uncharacterized protein</fullName>
    </submittedName>
</protein>
<feature type="region of interest" description="Disordered" evidence="1">
    <location>
        <begin position="241"/>
        <end position="279"/>
    </location>
</feature>
<feature type="compositionally biased region" description="Low complexity" evidence="1">
    <location>
        <begin position="100"/>
        <end position="120"/>
    </location>
</feature>
<organism evidence="2 3">
    <name type="scientific">Circinella minor</name>
    <dbReference type="NCBI Taxonomy" id="1195481"/>
    <lineage>
        <taxon>Eukaryota</taxon>
        <taxon>Fungi</taxon>
        <taxon>Fungi incertae sedis</taxon>
        <taxon>Mucoromycota</taxon>
        <taxon>Mucoromycotina</taxon>
        <taxon>Mucoromycetes</taxon>
        <taxon>Mucorales</taxon>
        <taxon>Lichtheimiaceae</taxon>
        <taxon>Circinella</taxon>
    </lineage>
</organism>
<feature type="compositionally biased region" description="Low complexity" evidence="1">
    <location>
        <begin position="47"/>
        <end position="61"/>
    </location>
</feature>
<sequence>MAFAQQHRRPQHRRQISVSTDDFISDNENSQDFSPPPTSLILSPRAITRTTITTTLQPPTTSSDSDNDWHVLSSASRRTSSSTSTTTANITPAELRRDSASSTLEPSDTSSSIRQSSDTESFSDIDTLTSSIRNINEFTTLPAHDGTGTFVLDEEPDYFSEGTNRSQDDADSPTAFARVVQRMLDTGNRRESNTEQHQQQEQQIPWHAQPNDFIPESESMPNILLPHGGITIPSFAINTNTTEATSSTKNNDEKITATDKEKEVEQEQKSNSEVFPLPSFRPTVQGFPIQDIQSQSDTSASHNTNLSNDVKFTRRRRRNLDSIPSHHPAIPGTITSAAVLSAIWDQIRRITSNLLENDANTSETFTNLVSEAAFEGCMPFGSHLHMDFGGSFLSSHPSSRKSVET</sequence>
<feature type="region of interest" description="Disordered" evidence="1">
    <location>
        <begin position="1"/>
        <end position="122"/>
    </location>
</feature>
<dbReference type="AlphaFoldDB" id="A0A8H7SCL8"/>
<comment type="caution">
    <text evidence="2">The sequence shown here is derived from an EMBL/GenBank/DDBJ whole genome shotgun (WGS) entry which is preliminary data.</text>
</comment>
<evidence type="ECO:0000256" key="1">
    <source>
        <dbReference type="SAM" id="MobiDB-lite"/>
    </source>
</evidence>
<feature type="compositionally biased region" description="Basic and acidic residues" evidence="1">
    <location>
        <begin position="250"/>
        <end position="270"/>
    </location>
</feature>
<feature type="non-terminal residue" evidence="2">
    <location>
        <position position="1"/>
    </location>
</feature>
<keyword evidence="3" id="KW-1185">Reference proteome</keyword>
<gene>
    <name evidence="2" type="ORF">INT45_002087</name>
</gene>
<feature type="compositionally biased region" description="Low complexity" evidence="1">
    <location>
        <begin position="73"/>
        <end position="88"/>
    </location>
</feature>
<accession>A0A8H7SCL8</accession>
<name>A0A8H7SCL8_9FUNG</name>
<evidence type="ECO:0000313" key="3">
    <source>
        <dbReference type="Proteomes" id="UP000646827"/>
    </source>
</evidence>